<dbReference type="InterPro" id="IPR010985">
    <property type="entry name" value="Ribbon_hlx_hlx"/>
</dbReference>
<dbReference type="Proteomes" id="UP000824115">
    <property type="component" value="Unassembled WGS sequence"/>
</dbReference>
<dbReference type="GO" id="GO:0006355">
    <property type="term" value="P:regulation of DNA-templated transcription"/>
    <property type="evidence" value="ECO:0007669"/>
    <property type="project" value="InterPro"/>
</dbReference>
<evidence type="ECO:0000313" key="1">
    <source>
        <dbReference type="EMBL" id="HIZ85343.1"/>
    </source>
</evidence>
<accession>A0A9D2GQ84</accession>
<name>A0A9D2GQ84_9BACT</name>
<sequence length="113" mass="12301">MSLLNYKGYTGSVEFSQEDNCLYGKVLGMKKDCISYEGETVSELVSDFEGAVDEYLSSCKARGVKPAKPYSGRLVLRMPSDLHSRVAATAAGLGMTINGFINTAILDELSKYQ</sequence>
<evidence type="ECO:0000313" key="2">
    <source>
        <dbReference type="Proteomes" id="UP000824115"/>
    </source>
</evidence>
<dbReference type="EMBL" id="DXAW01000046">
    <property type="protein sequence ID" value="HIZ85343.1"/>
    <property type="molecule type" value="Genomic_DNA"/>
</dbReference>
<dbReference type="InterPro" id="IPR035069">
    <property type="entry name" value="TTHA1013/TTHA0281-like"/>
</dbReference>
<reference evidence="1" key="2">
    <citation type="submission" date="2021-04" db="EMBL/GenBank/DDBJ databases">
        <authorList>
            <person name="Gilroy R."/>
        </authorList>
    </citation>
    <scope>NUCLEOTIDE SEQUENCE</scope>
    <source>
        <strain evidence="1">Gambia16-554</strain>
    </source>
</reference>
<organism evidence="1 2">
    <name type="scientific">Candidatus Coprenecus stercoravium</name>
    <dbReference type="NCBI Taxonomy" id="2840735"/>
    <lineage>
        <taxon>Bacteria</taxon>
        <taxon>Pseudomonadati</taxon>
        <taxon>Bacteroidota</taxon>
        <taxon>Bacteroidia</taxon>
        <taxon>Bacteroidales</taxon>
        <taxon>Rikenellaceae</taxon>
        <taxon>Rikenellaceae incertae sedis</taxon>
        <taxon>Candidatus Coprenecus</taxon>
    </lineage>
</organism>
<dbReference type="Pfam" id="PF05534">
    <property type="entry name" value="HicB"/>
    <property type="match status" value="1"/>
</dbReference>
<dbReference type="SUPFAM" id="SSF47598">
    <property type="entry name" value="Ribbon-helix-helix"/>
    <property type="match status" value="1"/>
</dbReference>
<gene>
    <name evidence="1" type="ORF">IAC04_02510</name>
</gene>
<protein>
    <submittedName>
        <fullName evidence="1">Type II toxin-antitoxin system HicB family antitoxin</fullName>
    </submittedName>
</protein>
<comment type="caution">
    <text evidence="1">The sequence shown here is derived from an EMBL/GenBank/DDBJ whole genome shotgun (WGS) entry which is preliminary data.</text>
</comment>
<proteinExistence type="predicted"/>
<dbReference type="SUPFAM" id="SSF143100">
    <property type="entry name" value="TTHA1013/TTHA0281-like"/>
    <property type="match status" value="1"/>
</dbReference>
<reference evidence="1" key="1">
    <citation type="journal article" date="2021" name="PeerJ">
        <title>Extensive microbial diversity within the chicken gut microbiome revealed by metagenomics and culture.</title>
        <authorList>
            <person name="Gilroy R."/>
            <person name="Ravi A."/>
            <person name="Getino M."/>
            <person name="Pursley I."/>
            <person name="Horton D.L."/>
            <person name="Alikhan N.F."/>
            <person name="Baker D."/>
            <person name="Gharbi K."/>
            <person name="Hall N."/>
            <person name="Watson M."/>
            <person name="Adriaenssens E.M."/>
            <person name="Foster-Nyarko E."/>
            <person name="Jarju S."/>
            <person name="Secka A."/>
            <person name="Antonio M."/>
            <person name="Oren A."/>
            <person name="Chaudhuri R.R."/>
            <person name="La Ragione R."/>
            <person name="Hildebrand F."/>
            <person name="Pallen M.J."/>
        </authorList>
    </citation>
    <scope>NUCLEOTIDE SEQUENCE</scope>
    <source>
        <strain evidence="1">Gambia16-554</strain>
    </source>
</reference>
<dbReference type="InterPro" id="IPR008651">
    <property type="entry name" value="Uncharacterised_HicB"/>
</dbReference>
<dbReference type="AlphaFoldDB" id="A0A9D2GQ84"/>